<dbReference type="AlphaFoldDB" id="A0A0U5AU46"/>
<dbReference type="OrthoDB" id="9763659at2"/>
<dbReference type="Pfam" id="PF05970">
    <property type="entry name" value="PIF1"/>
    <property type="match status" value="1"/>
</dbReference>
<dbReference type="InterPro" id="IPR051055">
    <property type="entry name" value="PIF1_helicase"/>
</dbReference>
<name>A0A0U5AU46_9BACT</name>
<dbReference type="InterPro" id="IPR026881">
    <property type="entry name" value="WYL_dom"/>
</dbReference>
<dbReference type="EMBL" id="AP014945">
    <property type="protein sequence ID" value="BAU22776.1"/>
    <property type="molecule type" value="Genomic_DNA"/>
</dbReference>
<dbReference type="STRING" id="1653476.THC_0378"/>
<dbReference type="InterPro" id="IPR010285">
    <property type="entry name" value="DNA_helicase_pif1-like_DEAD"/>
</dbReference>
<organism evidence="4 5">
    <name type="scientific">Caldimicrobium thiodismutans</name>
    <dbReference type="NCBI Taxonomy" id="1653476"/>
    <lineage>
        <taxon>Bacteria</taxon>
        <taxon>Pseudomonadati</taxon>
        <taxon>Thermodesulfobacteriota</taxon>
        <taxon>Thermodesulfobacteria</taxon>
        <taxon>Thermodesulfobacteriales</taxon>
        <taxon>Thermodesulfobacteriaceae</taxon>
        <taxon>Caldimicrobium</taxon>
    </lineage>
</organism>
<dbReference type="PROSITE" id="PS52050">
    <property type="entry name" value="WYL"/>
    <property type="match status" value="1"/>
</dbReference>
<reference evidence="5" key="2">
    <citation type="journal article" date="2016" name="Int. J. Syst. Evol. Microbiol.">
        <title>Caldimicrobium thiodismutans sp. nov., a sulfur-disproportionating bacterium isolated from a hot spring.</title>
        <authorList>
            <person name="Kojima H."/>
            <person name="Umezawa K."/>
            <person name="Fukui M."/>
        </authorList>
    </citation>
    <scope>NUCLEOTIDE SEQUENCE [LARGE SCALE GENOMIC DNA]</scope>
    <source>
        <strain evidence="5">TF1</strain>
    </source>
</reference>
<feature type="domain" description="WYL" evidence="2">
    <location>
        <begin position="443"/>
        <end position="512"/>
    </location>
</feature>
<dbReference type="InterPro" id="IPR027417">
    <property type="entry name" value="P-loop_NTPase"/>
</dbReference>
<dbReference type="GO" id="GO:0003678">
    <property type="term" value="F:DNA helicase activity"/>
    <property type="evidence" value="ECO:0007669"/>
    <property type="project" value="InterPro"/>
</dbReference>
<dbReference type="Pfam" id="PF13538">
    <property type="entry name" value="UvrD_C_2"/>
    <property type="match status" value="1"/>
</dbReference>
<evidence type="ECO:0000259" key="3">
    <source>
        <dbReference type="Pfam" id="PF13538"/>
    </source>
</evidence>
<dbReference type="CDD" id="cd18809">
    <property type="entry name" value="SF1_C_RecD"/>
    <property type="match status" value="1"/>
</dbReference>
<dbReference type="Proteomes" id="UP000068196">
    <property type="component" value="Chromosome"/>
</dbReference>
<dbReference type="GO" id="GO:0006281">
    <property type="term" value="P:DNA repair"/>
    <property type="evidence" value="ECO:0007669"/>
    <property type="project" value="InterPro"/>
</dbReference>
<dbReference type="SUPFAM" id="SSF52540">
    <property type="entry name" value="P-loop containing nucleoside triphosphate hydrolases"/>
    <property type="match status" value="2"/>
</dbReference>
<dbReference type="Gene3D" id="3.40.50.300">
    <property type="entry name" value="P-loop containing nucleotide triphosphate hydrolases"/>
    <property type="match status" value="2"/>
</dbReference>
<dbReference type="KEGG" id="cthi:THC_0378"/>
<accession>A0A0U5AU46</accession>
<evidence type="ECO:0000259" key="1">
    <source>
        <dbReference type="Pfam" id="PF05970"/>
    </source>
</evidence>
<gene>
    <name evidence="4" type="ORF">THC_0378</name>
</gene>
<dbReference type="Pfam" id="PF13280">
    <property type="entry name" value="WYL"/>
    <property type="match status" value="1"/>
</dbReference>
<keyword evidence="5" id="KW-1185">Reference proteome</keyword>
<proteinExistence type="predicted"/>
<dbReference type="PATRIC" id="fig|1653476.3.peg.384"/>
<protein>
    <submittedName>
        <fullName evidence="4">ATPase AAA</fullName>
    </submittedName>
</protein>
<dbReference type="FunFam" id="3.40.50.300:FF:001498">
    <property type="entry name" value="ATP-dependent DNA helicase"/>
    <property type="match status" value="1"/>
</dbReference>
<evidence type="ECO:0000313" key="4">
    <source>
        <dbReference type="EMBL" id="BAU22776.1"/>
    </source>
</evidence>
<dbReference type="InterPro" id="IPR027785">
    <property type="entry name" value="UvrD-like_helicase_C"/>
</dbReference>
<sequence>MKKIDFNPEFEKAWAIISKTSKNLLITGRAGTGKSTFLRFIRDNLKKNLVVLAPTGVSALNIEGQTIHSFFGFKPDITLEKVMKLGPKEDYKDLYKHIQTLIIDEISMVRADLFDCVETFLRKWGPKKGQPFGGVQIILIGDLYQLPPVVTSGEKEIFKYLYETPFFFSARAFKENPFEFVEFEKIYRQRDALFIEILNRIRNGTAEEDVLSILNERVNPQFEPPTNEFYINLTTTNARAEEINLSQLENIKKPLFEFEGSLRGRLEVDDLPAPLILKIKESAQVMLLNNHPEGDWVNGDVGKVIEILPEDETIVVELRRGKIVEVIPFKWEVYEHYFDKNEGIVKTKTIGSFVQFPLKLAWAITIHKSQGLTFERVIIDLEKGTFAHGQLYVALSRCTSLDGIVLKSPVKKGHIRLDRGVIKFLTTFQYALAKKSLPLEEKIKLLKRACQEKKELEIIYLKSSDEKSRRRILPMEVSEEKFRGKPFLALKAFCCLRGEPRTFNVEKILEIKEVDIAIDTGKAN</sequence>
<dbReference type="PANTHER" id="PTHR47642:SF6">
    <property type="entry name" value="ATP-DEPENDENT DNA HELICASE"/>
    <property type="match status" value="1"/>
</dbReference>
<dbReference type="PANTHER" id="PTHR47642">
    <property type="entry name" value="ATP-DEPENDENT DNA HELICASE"/>
    <property type="match status" value="1"/>
</dbReference>
<feature type="domain" description="DNA helicase Pif1-like DEAD-box helicase" evidence="1">
    <location>
        <begin position="15"/>
        <end position="207"/>
    </location>
</feature>
<feature type="domain" description="UvrD-like helicase C-terminal" evidence="3">
    <location>
        <begin position="360"/>
        <end position="397"/>
    </location>
</feature>
<evidence type="ECO:0000313" key="5">
    <source>
        <dbReference type="Proteomes" id="UP000068196"/>
    </source>
</evidence>
<evidence type="ECO:0000259" key="2">
    <source>
        <dbReference type="Pfam" id="PF13280"/>
    </source>
</evidence>
<dbReference type="GO" id="GO:0000723">
    <property type="term" value="P:telomere maintenance"/>
    <property type="evidence" value="ECO:0007669"/>
    <property type="project" value="InterPro"/>
</dbReference>
<reference evidence="4 5" key="1">
    <citation type="journal article" date="2016" name="Int. J. Syst. Evol. Microbiol.">
        <title>Caldimicrobium thiodismutans sp. nov., a sulfur-disproportionating bacterium isolated from a hot spring, and emended description of the genus Caldimicrobium.</title>
        <authorList>
            <person name="Kojima H."/>
            <person name="Umezawa K."/>
            <person name="Fukui M."/>
        </authorList>
    </citation>
    <scope>NUCLEOTIDE SEQUENCE [LARGE SCALE GENOMIC DNA]</scope>
    <source>
        <strain evidence="4 5">TF1</strain>
    </source>
</reference>